<reference evidence="5" key="1">
    <citation type="journal article" date="2018" name="Plasmid">
        <title>Complete sequence of the tumor-inducing plasmid pTiChry5 from the hypervirulent Agrobacterium tumefaciens strain Chry5.</title>
        <authorList>
            <person name="Shao S."/>
            <person name="Zhang X."/>
            <person name="van Heusden G.P.H."/>
            <person name="Hooykaas P.J."/>
        </authorList>
    </citation>
    <scope>NUCLEOTIDE SEQUENCE</scope>
    <source>
        <strain evidence="5">Chry5</strain>
        <plasmid evidence="5">pTiChry5</plasmid>
    </source>
</reference>
<dbReference type="PANTHER" id="PTHR11365">
    <property type="entry name" value="5-OXOPROLINASE RELATED"/>
    <property type="match status" value="1"/>
</dbReference>
<evidence type="ECO:0000313" key="5">
    <source>
        <dbReference type="EMBL" id="ARU12494.1"/>
    </source>
</evidence>
<feature type="domain" description="Hydantoinase A/oxoprolinase" evidence="2">
    <location>
        <begin position="228"/>
        <end position="514"/>
    </location>
</feature>
<dbReference type="GO" id="GO:0017168">
    <property type="term" value="F:5-oxoprolinase (ATP-hydrolyzing) activity"/>
    <property type="evidence" value="ECO:0007669"/>
    <property type="project" value="TreeGrafter"/>
</dbReference>
<protein>
    <submittedName>
        <fullName evidence="5">Hydantoinase/oxoprolinase family protein, hyuA</fullName>
    </submittedName>
</protein>
<dbReference type="Pfam" id="PF05378">
    <property type="entry name" value="Hydant_A_N"/>
    <property type="match status" value="1"/>
</dbReference>
<evidence type="ECO:0000256" key="1">
    <source>
        <dbReference type="SAM" id="MobiDB-lite"/>
    </source>
</evidence>
<evidence type="ECO:0000259" key="3">
    <source>
        <dbReference type="Pfam" id="PF05378"/>
    </source>
</evidence>
<dbReference type="PANTHER" id="PTHR11365:SF23">
    <property type="entry name" value="HYPOTHETICAL 5-OXOPROLINASE (EUROFUNG)-RELATED"/>
    <property type="match status" value="1"/>
</dbReference>
<name>A0A2P0QJP1_AGRTU</name>
<dbReference type="Pfam" id="PF01968">
    <property type="entry name" value="Hydantoinase_A"/>
    <property type="match status" value="1"/>
</dbReference>
<feature type="domain" description="Acetophenone carboxylase-like C-terminal" evidence="4">
    <location>
        <begin position="529"/>
        <end position="694"/>
    </location>
</feature>
<gene>
    <name evidence="5" type="ORF">AgrTiChry5_78</name>
</gene>
<feature type="compositionally biased region" description="Basic and acidic residues" evidence="1">
    <location>
        <begin position="1"/>
        <end position="10"/>
    </location>
</feature>
<keyword evidence="5" id="KW-0614">Plasmid</keyword>
<dbReference type="Pfam" id="PF19278">
    <property type="entry name" value="Hydant_A_C"/>
    <property type="match status" value="1"/>
</dbReference>
<dbReference type="InterPro" id="IPR045079">
    <property type="entry name" value="Oxoprolinase-like"/>
</dbReference>
<dbReference type="InterPro" id="IPR008040">
    <property type="entry name" value="Hydant_A_N"/>
</dbReference>
<feature type="domain" description="Hydantoinase/oxoprolinase N-terminal" evidence="3">
    <location>
        <begin position="30"/>
        <end position="207"/>
    </location>
</feature>
<feature type="region of interest" description="Disordered" evidence="1">
    <location>
        <begin position="1"/>
        <end position="26"/>
    </location>
</feature>
<dbReference type="GO" id="GO:0006749">
    <property type="term" value="P:glutathione metabolic process"/>
    <property type="evidence" value="ECO:0007669"/>
    <property type="project" value="TreeGrafter"/>
</dbReference>
<dbReference type="SUPFAM" id="SSF53067">
    <property type="entry name" value="Actin-like ATPase domain"/>
    <property type="match status" value="1"/>
</dbReference>
<geneLocation type="plasmid" evidence="5">
    <name>pTiChry5</name>
</geneLocation>
<accession>A0A2P0QJP1</accession>
<proteinExistence type="predicted"/>
<dbReference type="InterPro" id="IPR043129">
    <property type="entry name" value="ATPase_NBD"/>
</dbReference>
<dbReference type="GO" id="GO:0005829">
    <property type="term" value="C:cytosol"/>
    <property type="evidence" value="ECO:0007669"/>
    <property type="project" value="TreeGrafter"/>
</dbReference>
<evidence type="ECO:0000259" key="2">
    <source>
        <dbReference type="Pfam" id="PF01968"/>
    </source>
</evidence>
<dbReference type="InterPro" id="IPR002821">
    <property type="entry name" value="Hydantoinase_A"/>
</dbReference>
<organism evidence="5">
    <name type="scientific">Agrobacterium tumefaciens</name>
    <dbReference type="NCBI Taxonomy" id="358"/>
    <lineage>
        <taxon>Bacteria</taxon>
        <taxon>Pseudomonadati</taxon>
        <taxon>Pseudomonadota</taxon>
        <taxon>Alphaproteobacteria</taxon>
        <taxon>Hyphomicrobiales</taxon>
        <taxon>Rhizobiaceae</taxon>
        <taxon>Rhizobium/Agrobacterium group</taxon>
        <taxon>Agrobacterium</taxon>
        <taxon>Agrobacterium tumefaciens complex</taxon>
    </lineage>
</organism>
<sequence>MFLDRGHERQGSGMKPRPQRKDQSIMGNIRVGIDVGGTFTDFTVLDDETGGMRHFKVSSTPHDPSEAIEIGITGFGKRGLQSSDVVHFGHGTTVATNMVIERRGGKTGLLTTEGFRDVLEIGRQTRPDLFDMSVRKPDPLVVRPLRLEVAERLGPAGEVIVPLDDAGVEAAAKRFKEEGVEAVAIGFLHSYRNPAHEQRAAEIIRQHLPDVFISLSSDVLPEFREYERISTTVMNAYLMPRMDGYLERFMARSRKAGVKAKPYTIHSNGGLMSTETARNYPVRTCLSGPAAGVVGASLVGKAASFPNIITYDVGGTSTDVALIANGKPAYSTDRDVAGYSIRCPMVDVHVIGAGGGSIAWLDDAGGLKVGPQSAAAVPGPAAYGKGGTDATISDANIVLQRLNPVALLDGAMPVDREAALRAIGAVATQIGRSVEDTAWGIIRIAVANMARAIRAVSMDKGHDLKSFALMAFGGAGPLHSSLVAAETGLKTVIIPESPGTMCARGVLLSDVTRDFVSTQIKWAQGEAWLDIASALQGLELQAKEWLEAETIPDEKRALQHIAEARYAGQNHEIRVEGILSTAEDFTTRFAEAHRVVYGYALENHPVEIVNLRVQAIGHAGRPLQTVDGAAGSMKDAIVGEREVYIDPQAGWQTVPVYKRPAMPQGETFTGPAIVEELTSTTYILPGQSGVVDAYGNIILSFVKDRA</sequence>
<evidence type="ECO:0000259" key="4">
    <source>
        <dbReference type="Pfam" id="PF19278"/>
    </source>
</evidence>
<dbReference type="EMBL" id="KX388536">
    <property type="protein sequence ID" value="ARU12494.1"/>
    <property type="molecule type" value="Genomic_DNA"/>
</dbReference>
<dbReference type="AlphaFoldDB" id="A0A2P0QJP1"/>
<dbReference type="InterPro" id="IPR049517">
    <property type="entry name" value="ACX-like_C"/>
</dbReference>